<dbReference type="InterPro" id="IPR011990">
    <property type="entry name" value="TPR-like_helical_dom_sf"/>
</dbReference>
<proteinExistence type="predicted"/>
<protein>
    <submittedName>
        <fullName evidence="1">Tetratricopeptide repeat-containing protein</fullName>
    </submittedName>
</protein>
<reference evidence="1 2" key="1">
    <citation type="submission" date="2016-10" db="EMBL/GenBank/DDBJ databases">
        <authorList>
            <person name="de Groot N.N."/>
        </authorList>
    </citation>
    <scope>NUCLEOTIDE SEQUENCE [LARGE SCALE GENOMIC DNA]</scope>
    <source>
        <strain evidence="1 2">DSM 11978</strain>
    </source>
</reference>
<accession>A0A1H7KEI1</accession>
<dbReference type="SMART" id="SM00028">
    <property type="entry name" value="TPR"/>
    <property type="match status" value="2"/>
</dbReference>
<dbReference type="SUPFAM" id="SSF48452">
    <property type="entry name" value="TPR-like"/>
    <property type="match status" value="1"/>
</dbReference>
<dbReference type="RefSeq" id="WP_069574817.1">
    <property type="nucleotide sequence ID" value="NZ_FOAK01000006.1"/>
</dbReference>
<sequence>MKENRKIGENFDVNDAEDIFDKLRNVKGKTKPKGESKFKNISYLMNEAQYLEKNGQLGEAVELYKQIIFILPDSIKAYEAIANIYQKQGDIDSEKEILKKAISNCKENDEFKKRLNEIT</sequence>
<gene>
    <name evidence="1" type="ORF">SAMN05216439_1560</name>
</gene>
<dbReference type="STRING" id="190974.SAMN05216439_1560"/>
<dbReference type="Pfam" id="PF13181">
    <property type="entry name" value="TPR_8"/>
    <property type="match status" value="1"/>
</dbReference>
<dbReference type="EMBL" id="FOAK01000006">
    <property type="protein sequence ID" value="SEK85172.1"/>
    <property type="molecule type" value="Genomic_DNA"/>
</dbReference>
<dbReference type="Gene3D" id="1.25.40.10">
    <property type="entry name" value="Tetratricopeptide repeat domain"/>
    <property type="match status" value="1"/>
</dbReference>
<organism evidence="1 2">
    <name type="scientific">Methanobrevibacter gottschalkii</name>
    <dbReference type="NCBI Taxonomy" id="190974"/>
    <lineage>
        <taxon>Archaea</taxon>
        <taxon>Methanobacteriati</taxon>
        <taxon>Methanobacteriota</taxon>
        <taxon>Methanomada group</taxon>
        <taxon>Methanobacteria</taxon>
        <taxon>Methanobacteriales</taxon>
        <taxon>Methanobacteriaceae</taxon>
        <taxon>Methanobrevibacter</taxon>
    </lineage>
</organism>
<evidence type="ECO:0000313" key="1">
    <source>
        <dbReference type="EMBL" id="SEK85172.1"/>
    </source>
</evidence>
<name>A0A1H7KEI1_9EURY</name>
<dbReference type="AlphaFoldDB" id="A0A1H7KEI1"/>
<dbReference type="InterPro" id="IPR019734">
    <property type="entry name" value="TPR_rpt"/>
</dbReference>
<evidence type="ECO:0000313" key="2">
    <source>
        <dbReference type="Proteomes" id="UP000199506"/>
    </source>
</evidence>
<dbReference type="Proteomes" id="UP000199506">
    <property type="component" value="Unassembled WGS sequence"/>
</dbReference>
<dbReference type="OrthoDB" id="77641at2157"/>